<accession>G1XVA8</accession>
<evidence type="ECO:0000259" key="1">
    <source>
        <dbReference type="Pfam" id="PF00326"/>
    </source>
</evidence>
<dbReference type="RefSeq" id="XP_011128420.1">
    <property type="nucleotide sequence ID" value="XM_011130118.1"/>
</dbReference>
<sequence length="761" mass="83973">MFKHCVFIPVTVLQIGVTPPYRLTTAPIAYLALMTLSSTFLCQSRGITRLGVLRVDQFLASPRARVVNGFSLKHDLHLIPANVISKKSKHMMATTNSPKIAPYGTWESPISIETISGKSISLQECAVSPLTKAIYHLEGRPAEAGRSVLCYTPFNSSSRLEVIPKDYNCRTSIHEYGGAAFKPYPAEEAVVFTIPGDSRSVYKVALTKDDHGNISAGEPATLVPGVSTKRYGNFAINPQDSKWIIAILEEHQGSRPDQVVNSLVSIYGEPGDTKVESVARGKDFYSSPSWSPDGSKISWLQWEHPDMPWTGSQVWIADWVDGRPQNQRAVAGKPLAESTSQPRWSPDGKLFYCSDKTGYWQLYQFLEDGSSKHITLEGLDHGEFSHAEWQIGWHSYDFLTSTKLVANYTANATSKTILIDITDSSFKVLDLPFVDTHAASIHTVSESTFTIITSTASTPSTLYLCTISGKEVTYKQIACSTEISVPSNLISNAQHIKFPRISSPEPDTEAYAWYYPPQNPEYKAPEGALPPLVISLHGGPTAHSTCGLALPIQYWTSRGYAYAYVNYTGSTGYGRKFRDALNTKWGLADVSDAADCVHYLVSQGLVDKTRVGIVGGSAGGYGVLQAICSYPDIWAACVSNYGISSLRALVEDTHKFESRYMDNLLWNLDASQEVKDQVLDERSPLLRAGSIKAPALLLQGVDDRVVPKEQAEEMAKIIKSNGGVVEVELFEGEGHGWRKQETVVKAINLQEDWWRRYLVRA</sequence>
<dbReference type="Gene3D" id="2.120.10.30">
    <property type="entry name" value="TolB, C-terminal domain"/>
    <property type="match status" value="1"/>
</dbReference>
<dbReference type="STRING" id="756982.G1XVA8"/>
<dbReference type="InterPro" id="IPR011042">
    <property type="entry name" value="6-blade_b-propeller_TolB-like"/>
</dbReference>
<dbReference type="Gene3D" id="3.40.50.1820">
    <property type="entry name" value="alpha/beta hydrolase"/>
    <property type="match status" value="1"/>
</dbReference>
<dbReference type="GO" id="GO:0006508">
    <property type="term" value="P:proteolysis"/>
    <property type="evidence" value="ECO:0007669"/>
    <property type="project" value="InterPro"/>
</dbReference>
<gene>
    <name evidence="2" type="ORF">AOL_s00215g916</name>
</gene>
<organism evidence="2 3">
    <name type="scientific">Arthrobotrys oligospora (strain ATCC 24927 / CBS 115.81 / DSM 1491)</name>
    <name type="common">Nematode-trapping fungus</name>
    <name type="synonym">Didymozoophaga oligospora</name>
    <dbReference type="NCBI Taxonomy" id="756982"/>
    <lineage>
        <taxon>Eukaryota</taxon>
        <taxon>Fungi</taxon>
        <taxon>Dikarya</taxon>
        <taxon>Ascomycota</taxon>
        <taxon>Pezizomycotina</taxon>
        <taxon>Orbiliomycetes</taxon>
        <taxon>Orbiliales</taxon>
        <taxon>Orbiliaceae</taxon>
        <taxon>Orbilia</taxon>
        <taxon>Orbilia oligospora</taxon>
    </lineage>
</organism>
<dbReference type="InterPro" id="IPR050585">
    <property type="entry name" value="Xaa-Pro_dipeptidyl-ppase/CocE"/>
</dbReference>
<dbReference type="PANTHER" id="PTHR43056:SF5">
    <property type="entry name" value="PEPTIDASE S9 PROLYL OLIGOPEPTIDASE CATALYTIC DOMAIN-CONTAINING PROTEIN"/>
    <property type="match status" value="1"/>
</dbReference>
<dbReference type="AlphaFoldDB" id="G1XVA8"/>
<dbReference type="GO" id="GO:0008236">
    <property type="term" value="F:serine-type peptidase activity"/>
    <property type="evidence" value="ECO:0007669"/>
    <property type="project" value="InterPro"/>
</dbReference>
<reference evidence="2 3" key="1">
    <citation type="journal article" date="2011" name="PLoS Pathog.">
        <title>Genomic and proteomic analyses of the fungus Arthrobotrys oligospora provide insights into nematode-trap formation.</title>
        <authorList>
            <person name="Yang J."/>
            <person name="Wang L."/>
            <person name="Ji X."/>
            <person name="Feng Y."/>
            <person name="Li X."/>
            <person name="Zou C."/>
            <person name="Xu J."/>
            <person name="Ren Y."/>
            <person name="Mi Q."/>
            <person name="Wu J."/>
            <person name="Liu S."/>
            <person name="Liu Y."/>
            <person name="Huang X."/>
            <person name="Wang H."/>
            <person name="Niu X."/>
            <person name="Li J."/>
            <person name="Liang L."/>
            <person name="Luo Y."/>
            <person name="Ji K."/>
            <person name="Zhou W."/>
            <person name="Yu Z."/>
            <person name="Li G."/>
            <person name="Liu Y."/>
            <person name="Li L."/>
            <person name="Qiao M."/>
            <person name="Feng L."/>
            <person name="Zhang K.-Q."/>
        </authorList>
    </citation>
    <scope>NUCLEOTIDE SEQUENCE [LARGE SCALE GENOMIC DNA]</scope>
    <source>
        <strain evidence="3">ATCC 24927 / CBS 115.81 / DSM 1491</strain>
    </source>
</reference>
<dbReference type="EMBL" id="ADOT01000323">
    <property type="protein sequence ID" value="EGX42967.1"/>
    <property type="molecule type" value="Genomic_DNA"/>
</dbReference>
<name>G1XVA8_ARTOA</name>
<evidence type="ECO:0000313" key="2">
    <source>
        <dbReference type="EMBL" id="EGX42967.1"/>
    </source>
</evidence>
<keyword evidence="3" id="KW-1185">Reference proteome</keyword>
<dbReference type="InterPro" id="IPR001375">
    <property type="entry name" value="Peptidase_S9_cat"/>
</dbReference>
<dbReference type="SUPFAM" id="SSF53474">
    <property type="entry name" value="alpha/beta-Hydrolases"/>
    <property type="match status" value="1"/>
</dbReference>
<dbReference type="InterPro" id="IPR011659">
    <property type="entry name" value="WD40"/>
</dbReference>
<dbReference type="Pfam" id="PF07676">
    <property type="entry name" value="PD40"/>
    <property type="match status" value="1"/>
</dbReference>
<dbReference type="eggNOG" id="KOG2100">
    <property type="taxonomic scope" value="Eukaryota"/>
</dbReference>
<dbReference type="HOGENOM" id="CLU_012236_1_0_1"/>
<dbReference type="OrthoDB" id="43744at2759"/>
<protein>
    <recommendedName>
        <fullName evidence="1">Peptidase S9 prolyl oligopeptidase catalytic domain-containing protein</fullName>
    </recommendedName>
</protein>
<dbReference type="InParanoid" id="G1XVA8"/>
<dbReference type="SUPFAM" id="SSF82171">
    <property type="entry name" value="DPP6 N-terminal domain-like"/>
    <property type="match status" value="1"/>
</dbReference>
<dbReference type="OMA" id="GYTTLCA"/>
<comment type="caution">
    <text evidence="2">The sequence shown here is derived from an EMBL/GenBank/DDBJ whole genome shotgun (WGS) entry which is preliminary data.</text>
</comment>
<dbReference type="Pfam" id="PF00326">
    <property type="entry name" value="Peptidase_S9"/>
    <property type="match status" value="1"/>
</dbReference>
<feature type="domain" description="Peptidase S9 prolyl oligopeptidase catalytic" evidence="1">
    <location>
        <begin position="552"/>
        <end position="758"/>
    </location>
</feature>
<dbReference type="GeneID" id="22899397"/>
<dbReference type="InterPro" id="IPR029058">
    <property type="entry name" value="AB_hydrolase_fold"/>
</dbReference>
<dbReference type="Proteomes" id="UP000008784">
    <property type="component" value="Unassembled WGS sequence"/>
</dbReference>
<evidence type="ECO:0000313" key="3">
    <source>
        <dbReference type="Proteomes" id="UP000008784"/>
    </source>
</evidence>
<dbReference type="PANTHER" id="PTHR43056">
    <property type="entry name" value="PEPTIDASE S9 PROLYL OLIGOPEPTIDASE"/>
    <property type="match status" value="1"/>
</dbReference>
<proteinExistence type="predicted"/>